<gene>
    <name evidence="2" type="ORF">HZY91_00690</name>
</gene>
<feature type="transmembrane region" description="Helical" evidence="1">
    <location>
        <begin position="49"/>
        <end position="66"/>
    </location>
</feature>
<name>A0ABS0LML6_9LACT</name>
<evidence type="ECO:0008006" key="4">
    <source>
        <dbReference type="Google" id="ProtNLM"/>
    </source>
</evidence>
<feature type="transmembrane region" description="Helical" evidence="1">
    <location>
        <begin position="104"/>
        <end position="123"/>
    </location>
</feature>
<keyword evidence="1" id="KW-0472">Membrane</keyword>
<dbReference type="EMBL" id="JACBXQ010000001">
    <property type="protein sequence ID" value="MBG9985406.1"/>
    <property type="molecule type" value="Genomic_DNA"/>
</dbReference>
<keyword evidence="3" id="KW-1185">Reference proteome</keyword>
<organism evidence="2 3">
    <name type="scientific">Facklamia lactis</name>
    <dbReference type="NCBI Taxonomy" id="2749967"/>
    <lineage>
        <taxon>Bacteria</taxon>
        <taxon>Bacillati</taxon>
        <taxon>Bacillota</taxon>
        <taxon>Bacilli</taxon>
        <taxon>Lactobacillales</taxon>
        <taxon>Aerococcaceae</taxon>
        <taxon>Facklamia</taxon>
    </lineage>
</organism>
<feature type="transmembrane region" description="Helical" evidence="1">
    <location>
        <begin position="180"/>
        <end position="199"/>
    </location>
</feature>
<evidence type="ECO:0000313" key="2">
    <source>
        <dbReference type="EMBL" id="MBG9985406.1"/>
    </source>
</evidence>
<feature type="transmembrane region" description="Helical" evidence="1">
    <location>
        <begin position="153"/>
        <end position="168"/>
    </location>
</feature>
<proteinExistence type="predicted"/>
<protein>
    <recommendedName>
        <fullName evidence="4">Conjugal transfer protein TraX</fullName>
    </recommendedName>
</protein>
<evidence type="ECO:0000256" key="1">
    <source>
        <dbReference type="SAM" id="Phobius"/>
    </source>
</evidence>
<dbReference type="Proteomes" id="UP000721415">
    <property type="component" value="Unassembled WGS sequence"/>
</dbReference>
<dbReference type="InterPro" id="IPR008875">
    <property type="entry name" value="TraX"/>
</dbReference>
<keyword evidence="1" id="KW-1133">Transmembrane helix</keyword>
<evidence type="ECO:0000313" key="3">
    <source>
        <dbReference type="Proteomes" id="UP000721415"/>
    </source>
</evidence>
<reference evidence="2 3" key="1">
    <citation type="submission" date="2020-07" db="EMBL/GenBank/DDBJ databases">
        <title>Facklamia lactis sp. nov., isolated from raw milk.</title>
        <authorList>
            <person name="Doll E.V."/>
            <person name="Huptas C."/>
            <person name="Staib L."/>
            <person name="Wenning M."/>
            <person name="Scherer S."/>
        </authorList>
    </citation>
    <scope>NUCLEOTIDE SEQUENCE [LARGE SCALE GENOMIC DNA]</scope>
    <source>
        <strain evidence="2 3">DSM 111018</strain>
    </source>
</reference>
<keyword evidence="1" id="KW-0812">Transmembrane</keyword>
<accession>A0ABS0LML6</accession>
<feature type="transmembrane region" description="Helical" evidence="1">
    <location>
        <begin position="211"/>
        <end position="230"/>
    </location>
</feature>
<dbReference type="Pfam" id="PF05857">
    <property type="entry name" value="TraX"/>
    <property type="match status" value="1"/>
</dbReference>
<comment type="caution">
    <text evidence="2">The sequence shown here is derived from an EMBL/GenBank/DDBJ whole genome shotgun (WGS) entry which is preliminary data.</text>
</comment>
<sequence length="231" mass="27585">MTGASLKRIALITMIIDHTAVAIIQNTIFMQSYKYSENFLLIAEQWYNWMRMIGRIAFPLYIYLMIEGYFHTSNLKKYFQRLLILALVSEIPFDLLLNGEIFNWSHQNIFFELIAILFLFYFLDKCRGEWIKILAGTIVIATISYFFQFDYSFYGIIAAFIMFYAYGNRTKEALSIIPAFLFEFYSIFVFLSAVFIFYYNGDRGKINSKLYYWAYPLHLLLLYLIHLWMIQ</sequence>